<keyword evidence="3 5" id="KW-0863">Zinc-finger</keyword>
<dbReference type="InterPro" id="IPR026319">
    <property type="entry name" value="ZC2HC1A/B-like"/>
</dbReference>
<feature type="compositionally biased region" description="Polar residues" evidence="6">
    <location>
        <begin position="525"/>
        <end position="534"/>
    </location>
</feature>
<evidence type="ECO:0000313" key="9">
    <source>
        <dbReference type="Proteomes" id="UP001159427"/>
    </source>
</evidence>
<evidence type="ECO:0000256" key="3">
    <source>
        <dbReference type="ARBA" id="ARBA00022771"/>
    </source>
</evidence>
<dbReference type="PANTHER" id="PTHR13555">
    <property type="entry name" value="C2H2 ZINC FINGER CGI-62-RELATED"/>
    <property type="match status" value="1"/>
</dbReference>
<name>A0ABN8MEG6_9CNID</name>
<feature type="region of interest" description="Disordered" evidence="6">
    <location>
        <begin position="498"/>
        <end position="534"/>
    </location>
</feature>
<sequence>MPQRRPPHVVCYICGRLYGTTSISLHIPKCLEKWEMENAQLPRHLRRKPPQRPAGWGNTPLSSDPRERAAQLDSMNDIAFQASQSQLVPCENCGRTFNPDRLPVHQRSCKPGKPLKPSKSFDPSRLGSGRQGSSPSGDYGRRSPQPPRKPKTVVCFICGREFGTKSISIHEPQCMKKWELENSRLPKHLRRPPPVKPNILPSLSGHNGSDLERMNQLAFESSQKQLVPCRNCGRTFLPDRLEIHMRSCKPGSKTMPLRHSAGRRLTPLSTPGGMSATQGGQHFRQSPLGQYEDYNHNTGPLEKDKTFIKNKSSPSSGKKSTPPAASANRPSRLKPMSNARTPSPSYNTRHSSSALYSQPTEQSTEQVSLVPCHNCGRSFAADRLAKHQSICNKSGKQRKVFDSTKMRTQGTDAAKYNRPGARKAPDPPKPKSNWRQKHAEFINAIRDAKRVTEHMKKGGKASDLPPPVPSENPDYVFCRFCTRRFAPDVAERHIPKCQNTLNRPAPPKQRALALHASGGRYNARKTFSSSRNRR</sequence>
<feature type="compositionally biased region" description="Polar residues" evidence="6">
    <location>
        <begin position="275"/>
        <end position="288"/>
    </location>
</feature>
<evidence type="ECO:0000256" key="6">
    <source>
        <dbReference type="SAM" id="MobiDB-lite"/>
    </source>
</evidence>
<dbReference type="EMBL" id="CALNXI010000487">
    <property type="protein sequence ID" value="CAH3028049.1"/>
    <property type="molecule type" value="Genomic_DNA"/>
</dbReference>
<feature type="region of interest" description="Disordered" evidence="6">
    <location>
        <begin position="101"/>
        <end position="150"/>
    </location>
</feature>
<proteinExistence type="predicted"/>
<feature type="domain" description="C2HC/C3H-type" evidence="7">
    <location>
        <begin position="225"/>
        <end position="254"/>
    </location>
</feature>
<keyword evidence="1" id="KW-0479">Metal-binding</keyword>
<accession>A0ABN8MEG6</accession>
<feature type="region of interest" description="Disordered" evidence="6">
    <location>
        <begin position="247"/>
        <end position="362"/>
    </location>
</feature>
<protein>
    <recommendedName>
        <fullName evidence="7">C2HC/C3H-type domain-containing protein</fullName>
    </recommendedName>
</protein>
<dbReference type="Gene3D" id="3.30.160.60">
    <property type="entry name" value="Classic Zinc Finger"/>
    <property type="match status" value="4"/>
</dbReference>
<feature type="domain" description="C2HC/C3H-type" evidence="7">
    <location>
        <begin position="86"/>
        <end position="115"/>
    </location>
</feature>
<feature type="compositionally biased region" description="Polar residues" evidence="6">
    <location>
        <begin position="338"/>
        <end position="362"/>
    </location>
</feature>
<dbReference type="Pfam" id="PF13913">
    <property type="entry name" value="zf-C2HC_2"/>
    <property type="match status" value="6"/>
</dbReference>
<evidence type="ECO:0000256" key="2">
    <source>
        <dbReference type="ARBA" id="ARBA00022737"/>
    </source>
</evidence>
<evidence type="ECO:0000256" key="1">
    <source>
        <dbReference type="ARBA" id="ARBA00022723"/>
    </source>
</evidence>
<feature type="region of interest" description="Disordered" evidence="6">
    <location>
        <begin position="415"/>
        <end position="434"/>
    </location>
</feature>
<comment type="caution">
    <text evidence="8">The sequence shown here is derived from an EMBL/GenBank/DDBJ whole genome shotgun (WGS) entry which is preliminary data.</text>
</comment>
<organism evidence="8 9">
    <name type="scientific">Porites evermanni</name>
    <dbReference type="NCBI Taxonomy" id="104178"/>
    <lineage>
        <taxon>Eukaryota</taxon>
        <taxon>Metazoa</taxon>
        <taxon>Cnidaria</taxon>
        <taxon>Anthozoa</taxon>
        <taxon>Hexacorallia</taxon>
        <taxon>Scleractinia</taxon>
        <taxon>Fungiina</taxon>
        <taxon>Poritidae</taxon>
        <taxon>Porites</taxon>
    </lineage>
</organism>
<keyword evidence="2" id="KW-0677">Repeat</keyword>
<evidence type="ECO:0000313" key="8">
    <source>
        <dbReference type="EMBL" id="CAH3028049.1"/>
    </source>
</evidence>
<dbReference type="Proteomes" id="UP001159427">
    <property type="component" value="Unassembled WGS sequence"/>
</dbReference>
<dbReference type="InterPro" id="IPR049899">
    <property type="entry name" value="Znf_C2HC_C3H"/>
</dbReference>
<evidence type="ECO:0000256" key="5">
    <source>
        <dbReference type="PROSITE-ProRule" id="PRU01371"/>
    </source>
</evidence>
<dbReference type="PANTHER" id="PTHR13555:SF5">
    <property type="entry name" value="ZINC-FINGER OF A C2HC-TYPE"/>
    <property type="match status" value="1"/>
</dbReference>
<feature type="domain" description="C2HC/C3H-type" evidence="7">
    <location>
        <begin position="368"/>
        <end position="397"/>
    </location>
</feature>
<evidence type="ECO:0000259" key="7">
    <source>
        <dbReference type="PROSITE" id="PS52027"/>
    </source>
</evidence>
<keyword evidence="9" id="KW-1185">Reference proteome</keyword>
<dbReference type="PROSITE" id="PS52027">
    <property type="entry name" value="ZF_C2HC_C3H"/>
    <property type="match status" value="5"/>
</dbReference>
<evidence type="ECO:0000256" key="4">
    <source>
        <dbReference type="ARBA" id="ARBA00022833"/>
    </source>
</evidence>
<feature type="compositionally biased region" description="Low complexity" evidence="6">
    <location>
        <begin position="311"/>
        <end position="327"/>
    </location>
</feature>
<feature type="domain" description="C2HC/C3H-type" evidence="7">
    <location>
        <begin position="151"/>
        <end position="180"/>
    </location>
</feature>
<feature type="domain" description="C2HC/C3H-type" evidence="7">
    <location>
        <begin position="474"/>
        <end position="503"/>
    </location>
</feature>
<gene>
    <name evidence="8" type="ORF">PEVE_00033005</name>
</gene>
<keyword evidence="4" id="KW-0862">Zinc</keyword>
<feature type="region of interest" description="Disordered" evidence="6">
    <location>
        <begin position="43"/>
        <end position="68"/>
    </location>
</feature>
<reference evidence="8 9" key="1">
    <citation type="submission" date="2022-05" db="EMBL/GenBank/DDBJ databases">
        <authorList>
            <consortium name="Genoscope - CEA"/>
            <person name="William W."/>
        </authorList>
    </citation>
    <scope>NUCLEOTIDE SEQUENCE [LARGE SCALE GENOMIC DNA]</scope>
</reference>